<evidence type="ECO:0000313" key="2">
    <source>
        <dbReference type="EMBL" id="ALS04920.1"/>
    </source>
</evidence>
<accession>A0A0U2LG96</accession>
<feature type="transmembrane region" description="Helical" evidence="1">
    <location>
        <begin position="27"/>
        <end position="46"/>
    </location>
</feature>
<sequence length="61" mass="7076">MAQMRYLYTLGAMIMRYPLREHVNRNWVYKAYGIGLVLCLPLFAKITASIPEPKKKDAGHH</sequence>
<keyword evidence="1" id="KW-0812">Transmembrane</keyword>
<proteinExistence type="evidence at transcript level"/>
<dbReference type="EMBL" id="KT755086">
    <property type="protein sequence ID" value="ALS04920.1"/>
    <property type="molecule type" value="mRNA"/>
</dbReference>
<dbReference type="AlphaFoldDB" id="A0A0U2LG96"/>
<organism evidence="2">
    <name type="scientific">Pseudodiaptomus poplesia</name>
    <dbReference type="NCBI Taxonomy" id="213370"/>
    <lineage>
        <taxon>Eukaryota</taxon>
        <taxon>Metazoa</taxon>
        <taxon>Ecdysozoa</taxon>
        <taxon>Arthropoda</taxon>
        <taxon>Crustacea</taxon>
        <taxon>Multicrustacea</taxon>
        <taxon>Hexanauplia</taxon>
        <taxon>Copepoda</taxon>
        <taxon>Calanoida</taxon>
        <taxon>Pseudodiaptomidae</taxon>
        <taxon>Pseudodiaptomus</taxon>
    </lineage>
</organism>
<keyword evidence="1" id="KW-1133">Transmembrane helix</keyword>
<reference evidence="2" key="1">
    <citation type="journal article" date="2015" name="Sci. Rep.">
        <title>Spliced leader RNA trans-splicing discovered in copepods.</title>
        <authorList>
            <person name="Yang F."/>
            <person name="Xu D."/>
            <person name="Zhuang Y."/>
            <person name="Yi X."/>
            <person name="Huang Y."/>
            <person name="Chen H."/>
            <person name="Lin S."/>
            <person name="Campbell D.A."/>
            <person name="Sturm N.R."/>
            <person name="Liu G."/>
            <person name="Zhang H."/>
        </authorList>
    </citation>
    <scope>NUCLEOTIDE SEQUENCE</scope>
</reference>
<protein>
    <submittedName>
        <fullName evidence="2">Isoform A</fullName>
    </submittedName>
</protein>
<name>A0A0U2LG96_9MAXI</name>
<evidence type="ECO:0000256" key="1">
    <source>
        <dbReference type="SAM" id="Phobius"/>
    </source>
</evidence>
<keyword evidence="1" id="KW-0472">Membrane</keyword>